<dbReference type="EMBL" id="GBXM01091427">
    <property type="protein sequence ID" value="JAH17150.1"/>
    <property type="molecule type" value="Transcribed_RNA"/>
</dbReference>
<dbReference type="AlphaFoldDB" id="A0A0E9QLB5"/>
<accession>A0A0E9QLB5</accession>
<organism evidence="1">
    <name type="scientific">Anguilla anguilla</name>
    <name type="common">European freshwater eel</name>
    <name type="synonym">Muraena anguilla</name>
    <dbReference type="NCBI Taxonomy" id="7936"/>
    <lineage>
        <taxon>Eukaryota</taxon>
        <taxon>Metazoa</taxon>
        <taxon>Chordata</taxon>
        <taxon>Craniata</taxon>
        <taxon>Vertebrata</taxon>
        <taxon>Euteleostomi</taxon>
        <taxon>Actinopterygii</taxon>
        <taxon>Neopterygii</taxon>
        <taxon>Teleostei</taxon>
        <taxon>Anguilliformes</taxon>
        <taxon>Anguillidae</taxon>
        <taxon>Anguilla</taxon>
    </lineage>
</organism>
<proteinExistence type="predicted"/>
<protein>
    <submittedName>
        <fullName evidence="1">Uncharacterized protein</fullName>
    </submittedName>
</protein>
<evidence type="ECO:0000313" key="1">
    <source>
        <dbReference type="EMBL" id="JAH17150.1"/>
    </source>
</evidence>
<name>A0A0E9QLB5_ANGAN</name>
<sequence length="33" mass="3796">MSAVKTSDRVQFIPTGRSWRSDDRVPFILIGFL</sequence>
<reference evidence="1" key="2">
    <citation type="journal article" date="2015" name="Fish Shellfish Immunol.">
        <title>Early steps in the European eel (Anguilla anguilla)-Vibrio vulnificus interaction in the gills: Role of the RtxA13 toxin.</title>
        <authorList>
            <person name="Callol A."/>
            <person name="Pajuelo D."/>
            <person name="Ebbesson L."/>
            <person name="Teles M."/>
            <person name="MacKenzie S."/>
            <person name="Amaro C."/>
        </authorList>
    </citation>
    <scope>NUCLEOTIDE SEQUENCE</scope>
</reference>
<reference evidence="1" key="1">
    <citation type="submission" date="2014-11" db="EMBL/GenBank/DDBJ databases">
        <authorList>
            <person name="Amaro Gonzalez C."/>
        </authorList>
    </citation>
    <scope>NUCLEOTIDE SEQUENCE</scope>
</reference>